<protein>
    <submittedName>
        <fullName evidence="1">Uncharacterized protein</fullName>
    </submittedName>
</protein>
<keyword evidence="2" id="KW-1185">Reference proteome</keyword>
<reference evidence="2" key="1">
    <citation type="journal article" date="2019" name="Int. J. Syst. Evol. Microbiol.">
        <title>The Global Catalogue of Microorganisms (GCM) 10K type strain sequencing project: providing services to taxonomists for standard genome sequencing and annotation.</title>
        <authorList>
            <consortium name="The Broad Institute Genomics Platform"/>
            <consortium name="The Broad Institute Genome Sequencing Center for Infectious Disease"/>
            <person name="Wu L."/>
            <person name="Ma J."/>
        </authorList>
    </citation>
    <scope>NUCLEOTIDE SEQUENCE [LARGE SCALE GENOMIC DNA]</scope>
    <source>
        <strain evidence="2">CCUG 53915</strain>
    </source>
</reference>
<name>A0ABW3TXQ9_9BACL</name>
<comment type="caution">
    <text evidence="1">The sequence shown here is derived from an EMBL/GenBank/DDBJ whole genome shotgun (WGS) entry which is preliminary data.</text>
</comment>
<proteinExistence type="predicted"/>
<dbReference type="EMBL" id="JBHTLT010000042">
    <property type="protein sequence ID" value="MFD1205210.1"/>
    <property type="molecule type" value="Genomic_DNA"/>
</dbReference>
<dbReference type="RefSeq" id="WP_336823684.1">
    <property type="nucleotide sequence ID" value="NZ_JBHTLT010000042.1"/>
</dbReference>
<accession>A0ABW3TXQ9</accession>
<organism evidence="1 2">
    <name type="scientific">Sporosarcina contaminans</name>
    <dbReference type="NCBI Taxonomy" id="633403"/>
    <lineage>
        <taxon>Bacteria</taxon>
        <taxon>Bacillati</taxon>
        <taxon>Bacillota</taxon>
        <taxon>Bacilli</taxon>
        <taxon>Bacillales</taxon>
        <taxon>Caryophanaceae</taxon>
        <taxon>Sporosarcina</taxon>
    </lineage>
</organism>
<sequence>MDLKEKDIEFIISKVQPKISASLSQTSPNYKDDLEQDLKEMIIRKIKEGRIDNNVPGFFEYLNRKKQGHYSSCFSFLALLDLKLVK</sequence>
<evidence type="ECO:0000313" key="1">
    <source>
        <dbReference type="EMBL" id="MFD1205210.1"/>
    </source>
</evidence>
<gene>
    <name evidence="1" type="ORF">ACFQ38_08840</name>
</gene>
<dbReference type="Proteomes" id="UP001597231">
    <property type="component" value="Unassembled WGS sequence"/>
</dbReference>
<evidence type="ECO:0000313" key="2">
    <source>
        <dbReference type="Proteomes" id="UP001597231"/>
    </source>
</evidence>